<dbReference type="EMBL" id="OX451740">
    <property type="protein sequence ID" value="CAI8612984.1"/>
    <property type="molecule type" value="Genomic_DNA"/>
</dbReference>
<protein>
    <submittedName>
        <fullName evidence="1">Uncharacterized protein</fullName>
    </submittedName>
</protein>
<organism evidence="1 2">
    <name type="scientific">Vicia faba</name>
    <name type="common">Broad bean</name>
    <name type="synonym">Faba vulgaris</name>
    <dbReference type="NCBI Taxonomy" id="3906"/>
    <lineage>
        <taxon>Eukaryota</taxon>
        <taxon>Viridiplantae</taxon>
        <taxon>Streptophyta</taxon>
        <taxon>Embryophyta</taxon>
        <taxon>Tracheophyta</taxon>
        <taxon>Spermatophyta</taxon>
        <taxon>Magnoliopsida</taxon>
        <taxon>eudicotyledons</taxon>
        <taxon>Gunneridae</taxon>
        <taxon>Pentapetalae</taxon>
        <taxon>rosids</taxon>
        <taxon>fabids</taxon>
        <taxon>Fabales</taxon>
        <taxon>Fabaceae</taxon>
        <taxon>Papilionoideae</taxon>
        <taxon>50 kb inversion clade</taxon>
        <taxon>NPAAA clade</taxon>
        <taxon>Hologalegina</taxon>
        <taxon>IRL clade</taxon>
        <taxon>Fabeae</taxon>
        <taxon>Vicia</taxon>
    </lineage>
</organism>
<accession>A0AAV1AV98</accession>
<evidence type="ECO:0000313" key="2">
    <source>
        <dbReference type="Proteomes" id="UP001157006"/>
    </source>
</evidence>
<gene>
    <name evidence="1" type="ORF">VFH_V060200</name>
</gene>
<reference evidence="1 2" key="1">
    <citation type="submission" date="2023-01" db="EMBL/GenBank/DDBJ databases">
        <authorList>
            <person name="Kreplak J."/>
        </authorList>
    </citation>
    <scope>NUCLEOTIDE SEQUENCE [LARGE SCALE GENOMIC DNA]</scope>
</reference>
<dbReference type="Proteomes" id="UP001157006">
    <property type="component" value="Chromosome 5"/>
</dbReference>
<dbReference type="AlphaFoldDB" id="A0AAV1AV98"/>
<name>A0AAV1AV98_VICFA</name>
<evidence type="ECO:0000313" key="1">
    <source>
        <dbReference type="EMBL" id="CAI8612984.1"/>
    </source>
</evidence>
<sequence>MSIVFPPDEDGPYIEIELDPAAVSTTIHNDADNKNSCMHEHDDDDVELEHREECELRISISSTVSVSLQKESISVDGAAEIGVSVTGKSPQPSLTTPTTTTTTANGIMMKLMIKFRCIKIRSFIASLMKQTQTSQASSSKKSITFFQCYEEDSISAPMRKSKKLMEMDLGAFKCVFNAIGMSRRSKRRTDASTSCNSTPTHEGFSKDNSIQGAIAYCKSSFGQTSDFTFSSSITSTPTRFVAYHY</sequence>
<keyword evidence="2" id="KW-1185">Reference proteome</keyword>
<proteinExistence type="predicted"/>